<feature type="domain" description="M23ase beta-sheet core" evidence="2">
    <location>
        <begin position="222"/>
        <end position="319"/>
    </location>
</feature>
<protein>
    <submittedName>
        <fullName evidence="3">M23 family metallopeptidase</fullName>
    </submittedName>
</protein>
<dbReference type="InterPro" id="IPR050570">
    <property type="entry name" value="Cell_wall_metabolism_enzyme"/>
</dbReference>
<dbReference type="EMBL" id="CP034235">
    <property type="protein sequence ID" value="QGQ94225.1"/>
    <property type="molecule type" value="Genomic_DNA"/>
</dbReference>
<sequence>MKIKPTRSFQYLVLFITLIAVTYTPISPVLAAVPASSPPKTQSDHKIIFAKRLELFEKVSMVTGIPWSYLAAMDQYERSLRITKKLPASQGLIGIHISESDWAGALNPDQTDTNPTSISLFRGLGQDGSGDGFAQRDNDLDLLKTVSAFISTPGNREEDLQIRLWEYYHNSRSVQRIQQFARIYAVNKTLDLYQNSFPLPVSAVYSYRNTWGAKRGWGGLRIHEGTDLFAGYGVPVKSTCHGIVEIIGWNPFGGWRIGIRDLNNVYHYYAHLSGFNKPIKKGDIVKPGQIVGWVGSSGYGKPGTSGKFPPHLHYGLYRDTGLTEWSFNPYSYLNKWEREDYLRLKMKK</sequence>
<dbReference type="PANTHER" id="PTHR21666:SF289">
    <property type="entry name" value="L-ALA--D-GLU ENDOPEPTIDASE"/>
    <property type="match status" value="1"/>
</dbReference>
<evidence type="ECO:0000313" key="3">
    <source>
        <dbReference type="EMBL" id="QGQ94225.1"/>
    </source>
</evidence>
<dbReference type="GO" id="GO:0004222">
    <property type="term" value="F:metalloendopeptidase activity"/>
    <property type="evidence" value="ECO:0007669"/>
    <property type="project" value="TreeGrafter"/>
</dbReference>
<keyword evidence="4" id="KW-1185">Reference proteome</keyword>
<evidence type="ECO:0000313" key="4">
    <source>
        <dbReference type="Proteomes" id="UP000426246"/>
    </source>
</evidence>
<dbReference type="InterPro" id="IPR016047">
    <property type="entry name" value="M23ase_b-sheet_dom"/>
</dbReference>
<dbReference type="OrthoDB" id="9810477at2"/>
<dbReference type="PANTHER" id="PTHR21666">
    <property type="entry name" value="PEPTIDASE-RELATED"/>
    <property type="match status" value="1"/>
</dbReference>
<dbReference type="InterPro" id="IPR011055">
    <property type="entry name" value="Dup_hybrid_motif"/>
</dbReference>
<dbReference type="Pfam" id="PF01551">
    <property type="entry name" value="Peptidase_M23"/>
    <property type="match status" value="1"/>
</dbReference>
<organism evidence="3 4">
    <name type="scientific">Paenibacillus psychroresistens</name>
    <dbReference type="NCBI Taxonomy" id="1778678"/>
    <lineage>
        <taxon>Bacteria</taxon>
        <taxon>Bacillati</taxon>
        <taxon>Bacillota</taxon>
        <taxon>Bacilli</taxon>
        <taxon>Bacillales</taxon>
        <taxon>Paenibacillaceae</taxon>
        <taxon>Paenibacillus</taxon>
    </lineage>
</organism>
<dbReference type="InterPro" id="IPR023346">
    <property type="entry name" value="Lysozyme-like_dom_sf"/>
</dbReference>
<evidence type="ECO:0000259" key="2">
    <source>
        <dbReference type="Pfam" id="PF01551"/>
    </source>
</evidence>
<dbReference type="SUPFAM" id="SSF53955">
    <property type="entry name" value="Lysozyme-like"/>
    <property type="match status" value="1"/>
</dbReference>
<dbReference type="Gene3D" id="2.70.70.10">
    <property type="entry name" value="Glucose Permease (Domain IIA)"/>
    <property type="match status" value="1"/>
</dbReference>
<dbReference type="KEGG" id="ppsc:EHS13_04545"/>
<reference evidence="4" key="1">
    <citation type="submission" date="2018-11" db="EMBL/GenBank/DDBJ databases">
        <title>Complete genome sequence of Paenibacillus sp. ML311-T8.</title>
        <authorList>
            <person name="Nam Y.-D."/>
            <person name="Kang J."/>
            <person name="Chung W.-H."/>
            <person name="Park Y.S."/>
        </authorList>
    </citation>
    <scope>NUCLEOTIDE SEQUENCE [LARGE SCALE GENOMIC DNA]</scope>
    <source>
        <strain evidence="4">ML311-T8</strain>
    </source>
</reference>
<keyword evidence="1" id="KW-0732">Signal</keyword>
<dbReference type="Proteomes" id="UP000426246">
    <property type="component" value="Chromosome"/>
</dbReference>
<gene>
    <name evidence="3" type="ORF">EHS13_04545</name>
</gene>
<name>A0A6B8RF82_9BACL</name>
<dbReference type="SUPFAM" id="SSF51261">
    <property type="entry name" value="Duplicated hybrid motif"/>
    <property type="match status" value="1"/>
</dbReference>
<proteinExistence type="predicted"/>
<accession>A0A6B8RF82</accession>
<dbReference type="CDD" id="cd12797">
    <property type="entry name" value="M23_peptidase"/>
    <property type="match status" value="1"/>
</dbReference>
<dbReference type="AlphaFoldDB" id="A0A6B8RF82"/>
<dbReference type="RefSeq" id="WP_155699224.1">
    <property type="nucleotide sequence ID" value="NZ_CP034235.1"/>
</dbReference>
<evidence type="ECO:0000256" key="1">
    <source>
        <dbReference type="ARBA" id="ARBA00022729"/>
    </source>
</evidence>